<keyword evidence="1" id="KW-1133">Transmembrane helix</keyword>
<dbReference type="AlphaFoldDB" id="Q67WY5"/>
<keyword evidence="1" id="KW-0812">Transmembrane</keyword>
<evidence type="ECO:0000313" key="3">
    <source>
        <dbReference type="Proteomes" id="UP000000763"/>
    </source>
</evidence>
<reference evidence="3" key="2">
    <citation type="journal article" date="2008" name="Nucleic Acids Res.">
        <title>The rice annotation project database (RAP-DB): 2008 update.</title>
        <authorList>
            <consortium name="The rice annotation project (RAP)"/>
        </authorList>
    </citation>
    <scope>GENOME REANNOTATION</scope>
    <source>
        <strain evidence="3">cv. Nipponbare</strain>
    </source>
</reference>
<keyword evidence="1" id="KW-0472">Membrane</keyword>
<sequence length="58" mass="6540">MDGSPADCDELTATTTESEKKLLITALVSTGWLRAATSYFLRFTINVIITYIVKRREQ</sequence>
<protein>
    <submittedName>
        <fullName evidence="2">Uncharacterized protein</fullName>
    </submittedName>
</protein>
<reference evidence="3" key="1">
    <citation type="journal article" date="2005" name="Nature">
        <title>The map-based sequence of the rice genome.</title>
        <authorList>
            <consortium name="International rice genome sequencing project (IRGSP)"/>
            <person name="Matsumoto T."/>
            <person name="Wu J."/>
            <person name="Kanamori H."/>
            <person name="Katayose Y."/>
            <person name="Fujisawa M."/>
            <person name="Namiki N."/>
            <person name="Mizuno H."/>
            <person name="Yamamoto K."/>
            <person name="Antonio B.A."/>
            <person name="Baba T."/>
            <person name="Sakata K."/>
            <person name="Nagamura Y."/>
            <person name="Aoki H."/>
            <person name="Arikawa K."/>
            <person name="Arita K."/>
            <person name="Bito T."/>
            <person name="Chiden Y."/>
            <person name="Fujitsuka N."/>
            <person name="Fukunaka R."/>
            <person name="Hamada M."/>
            <person name="Harada C."/>
            <person name="Hayashi A."/>
            <person name="Hijishita S."/>
            <person name="Honda M."/>
            <person name="Hosokawa S."/>
            <person name="Ichikawa Y."/>
            <person name="Idonuma A."/>
            <person name="Iijima M."/>
            <person name="Ikeda M."/>
            <person name="Ikeno M."/>
            <person name="Ito K."/>
            <person name="Ito S."/>
            <person name="Ito T."/>
            <person name="Ito Y."/>
            <person name="Ito Y."/>
            <person name="Iwabuchi A."/>
            <person name="Kamiya K."/>
            <person name="Karasawa W."/>
            <person name="Kurita K."/>
            <person name="Katagiri S."/>
            <person name="Kikuta A."/>
            <person name="Kobayashi H."/>
            <person name="Kobayashi N."/>
            <person name="Machita K."/>
            <person name="Maehara T."/>
            <person name="Masukawa M."/>
            <person name="Mizubayashi T."/>
            <person name="Mukai Y."/>
            <person name="Nagasaki H."/>
            <person name="Nagata Y."/>
            <person name="Naito S."/>
            <person name="Nakashima M."/>
            <person name="Nakama Y."/>
            <person name="Nakamichi Y."/>
            <person name="Nakamura M."/>
            <person name="Meguro A."/>
            <person name="Negishi M."/>
            <person name="Ohta I."/>
            <person name="Ohta T."/>
            <person name="Okamoto M."/>
            <person name="Ono N."/>
            <person name="Saji S."/>
            <person name="Sakaguchi M."/>
            <person name="Sakai K."/>
            <person name="Shibata M."/>
            <person name="Shimokawa T."/>
            <person name="Song J."/>
            <person name="Takazaki Y."/>
            <person name="Terasawa K."/>
            <person name="Tsugane M."/>
            <person name="Tsuji K."/>
            <person name="Ueda S."/>
            <person name="Waki K."/>
            <person name="Yamagata H."/>
            <person name="Yamamoto M."/>
            <person name="Yamamoto S."/>
            <person name="Yamane H."/>
            <person name="Yoshiki S."/>
            <person name="Yoshihara R."/>
            <person name="Yukawa K."/>
            <person name="Zhong H."/>
            <person name="Yano M."/>
            <person name="Yuan Q."/>
            <person name="Ouyang S."/>
            <person name="Liu J."/>
            <person name="Jones K.M."/>
            <person name="Gansberger K."/>
            <person name="Moffat K."/>
            <person name="Hill J."/>
            <person name="Bera J."/>
            <person name="Fadrosh D."/>
            <person name="Jin S."/>
            <person name="Johri S."/>
            <person name="Kim M."/>
            <person name="Overton L."/>
            <person name="Reardon M."/>
            <person name="Tsitrin T."/>
            <person name="Vuong H."/>
            <person name="Weaver B."/>
            <person name="Ciecko A."/>
            <person name="Tallon L."/>
            <person name="Jackson J."/>
            <person name="Pai G."/>
            <person name="Aken S.V."/>
            <person name="Utterback T."/>
            <person name="Reidmuller S."/>
            <person name="Feldblyum T."/>
            <person name="Hsiao J."/>
            <person name="Zismann V."/>
            <person name="Iobst S."/>
            <person name="de Vazeille A.R."/>
            <person name="Buell C.R."/>
            <person name="Ying K."/>
            <person name="Li Y."/>
            <person name="Lu T."/>
            <person name="Huang Y."/>
            <person name="Zhao Q."/>
            <person name="Feng Q."/>
            <person name="Zhang L."/>
            <person name="Zhu J."/>
            <person name="Weng Q."/>
            <person name="Mu J."/>
            <person name="Lu Y."/>
            <person name="Fan D."/>
            <person name="Liu Y."/>
            <person name="Guan J."/>
            <person name="Zhang Y."/>
            <person name="Yu S."/>
            <person name="Liu X."/>
            <person name="Zhang Y."/>
            <person name="Hong G."/>
            <person name="Han B."/>
            <person name="Choisne N."/>
            <person name="Demange N."/>
            <person name="Orjeda G."/>
            <person name="Samain S."/>
            <person name="Cattolico L."/>
            <person name="Pelletier E."/>
            <person name="Couloux A."/>
            <person name="Segurens B."/>
            <person name="Wincker P."/>
            <person name="D'Hont A."/>
            <person name="Scarpelli C."/>
            <person name="Weissenbach J."/>
            <person name="Salanoubat M."/>
            <person name="Quetier F."/>
            <person name="Yu Y."/>
            <person name="Kim H.R."/>
            <person name="Rambo T."/>
            <person name="Currie J."/>
            <person name="Collura K."/>
            <person name="Luo M."/>
            <person name="Yang T."/>
            <person name="Ammiraju J.S.S."/>
            <person name="Engler F."/>
            <person name="Soderlund C."/>
            <person name="Wing R.A."/>
            <person name="Palmer L.E."/>
            <person name="de la Bastide M."/>
            <person name="Spiegel L."/>
            <person name="Nascimento L."/>
            <person name="Zutavern T."/>
            <person name="O'Shaughnessy A."/>
            <person name="Dike S."/>
            <person name="Dedhia N."/>
            <person name="Preston R."/>
            <person name="Balija V."/>
            <person name="McCombie W.R."/>
            <person name="Chow T."/>
            <person name="Chen H."/>
            <person name="Chung M."/>
            <person name="Chen C."/>
            <person name="Shaw J."/>
            <person name="Wu H."/>
            <person name="Hsiao K."/>
            <person name="Chao Y."/>
            <person name="Chu M."/>
            <person name="Cheng C."/>
            <person name="Hour A."/>
            <person name="Lee P."/>
            <person name="Lin S."/>
            <person name="Lin Y."/>
            <person name="Liou J."/>
            <person name="Liu S."/>
            <person name="Hsing Y."/>
            <person name="Raghuvanshi S."/>
            <person name="Mohanty A."/>
            <person name="Bharti A.K."/>
            <person name="Gaur A."/>
            <person name="Gupta V."/>
            <person name="Kumar D."/>
            <person name="Ravi V."/>
            <person name="Vij S."/>
            <person name="Kapur A."/>
            <person name="Khurana P."/>
            <person name="Khurana P."/>
            <person name="Khurana J.P."/>
            <person name="Tyagi A.K."/>
            <person name="Gaikwad K."/>
            <person name="Singh A."/>
            <person name="Dalal V."/>
            <person name="Srivastava S."/>
            <person name="Dixit A."/>
            <person name="Pal A.K."/>
            <person name="Ghazi I.A."/>
            <person name="Yadav M."/>
            <person name="Pandit A."/>
            <person name="Bhargava A."/>
            <person name="Sureshbabu K."/>
            <person name="Batra K."/>
            <person name="Sharma T.R."/>
            <person name="Mohapatra T."/>
            <person name="Singh N.K."/>
            <person name="Messing J."/>
            <person name="Nelson A.B."/>
            <person name="Fuks G."/>
            <person name="Kavchok S."/>
            <person name="Keizer G."/>
            <person name="Linton E."/>
            <person name="Llaca V."/>
            <person name="Song R."/>
            <person name="Tanyolac B."/>
            <person name="Young S."/>
            <person name="Ho-Il K."/>
            <person name="Hahn J.H."/>
            <person name="Sangsakoo G."/>
            <person name="Vanavichit A."/>
            <person name="de Mattos Luiz.A.T."/>
            <person name="Zimmer P.D."/>
            <person name="Malone G."/>
            <person name="Dellagostin O."/>
            <person name="de Oliveira A.C."/>
            <person name="Bevan M."/>
            <person name="Bancroft I."/>
            <person name="Minx P."/>
            <person name="Cordum H."/>
            <person name="Wilson R."/>
            <person name="Cheng Z."/>
            <person name="Jin W."/>
            <person name="Jiang J."/>
            <person name="Leong S.A."/>
            <person name="Iwama H."/>
            <person name="Gojobori T."/>
            <person name="Itoh T."/>
            <person name="Niimura Y."/>
            <person name="Fujii Y."/>
            <person name="Habara T."/>
            <person name="Sakai H."/>
            <person name="Sato Y."/>
            <person name="Wilson G."/>
            <person name="Kumar K."/>
            <person name="McCouch S."/>
            <person name="Juretic N."/>
            <person name="Hoen D."/>
            <person name="Wright S."/>
            <person name="Bruskiewich R."/>
            <person name="Bureau T."/>
            <person name="Miyao A."/>
            <person name="Hirochika H."/>
            <person name="Nishikawa T."/>
            <person name="Kadowaki K."/>
            <person name="Sugiura M."/>
            <person name="Burr B."/>
            <person name="Sasaki T."/>
        </authorList>
    </citation>
    <scope>NUCLEOTIDE SEQUENCE [LARGE SCALE GENOMIC DNA]</scope>
    <source>
        <strain evidence="3">cv. Nipponbare</strain>
    </source>
</reference>
<feature type="transmembrane region" description="Helical" evidence="1">
    <location>
        <begin position="32"/>
        <end position="53"/>
    </location>
</feature>
<dbReference type="Proteomes" id="UP000000763">
    <property type="component" value="Chromosome 6"/>
</dbReference>
<organism evidence="2 3">
    <name type="scientific">Oryza sativa subsp. japonica</name>
    <name type="common">Rice</name>
    <dbReference type="NCBI Taxonomy" id="39947"/>
    <lineage>
        <taxon>Eukaryota</taxon>
        <taxon>Viridiplantae</taxon>
        <taxon>Streptophyta</taxon>
        <taxon>Embryophyta</taxon>
        <taxon>Tracheophyta</taxon>
        <taxon>Spermatophyta</taxon>
        <taxon>Magnoliopsida</taxon>
        <taxon>Liliopsida</taxon>
        <taxon>Poales</taxon>
        <taxon>Poaceae</taxon>
        <taxon>BOP clade</taxon>
        <taxon>Oryzoideae</taxon>
        <taxon>Oryzeae</taxon>
        <taxon>Oryzinae</taxon>
        <taxon>Oryza</taxon>
        <taxon>Oryza sativa</taxon>
    </lineage>
</organism>
<dbReference type="EMBL" id="AP003517">
    <property type="protein sequence ID" value="BAD37334.1"/>
    <property type="molecule type" value="Genomic_DNA"/>
</dbReference>
<gene>
    <name evidence="2" type="primary">OSJNBa0062J02.28</name>
</gene>
<evidence type="ECO:0000313" key="2">
    <source>
        <dbReference type="EMBL" id="BAD37334.1"/>
    </source>
</evidence>
<evidence type="ECO:0000256" key="1">
    <source>
        <dbReference type="SAM" id="Phobius"/>
    </source>
</evidence>
<accession>Q67WY5</accession>
<proteinExistence type="predicted"/>
<name>Q67WY5_ORYSJ</name>